<dbReference type="Proteomes" id="UP001254165">
    <property type="component" value="Unassembled WGS sequence"/>
</dbReference>
<dbReference type="EMBL" id="JAUHMF010000010">
    <property type="protein sequence ID" value="MDT8899521.1"/>
    <property type="molecule type" value="Genomic_DNA"/>
</dbReference>
<dbReference type="Pfam" id="PF05168">
    <property type="entry name" value="HEPN"/>
    <property type="match status" value="1"/>
</dbReference>
<gene>
    <name evidence="2" type="ORF">QYE77_14750</name>
</gene>
<geneLocation type="plasmid" evidence="2">
    <name>p4228-RoL</name>
</geneLocation>
<dbReference type="SMART" id="SM00748">
    <property type="entry name" value="HEPN"/>
    <property type="match status" value="1"/>
</dbReference>
<name>A0ABU3NRS1_9CHLR</name>
<keyword evidence="3" id="KW-1185">Reference proteome</keyword>
<sequence>MVERSRDWIAQAKHDLEHAKSDRERGFYDWACFSAQQAAEKAVKAVFQKIGAEAWGHSVADLLQELSERYPIEAILIDKALELDKAYIPARYPNAHPSGSPYARYTEQEAIRLIGYAEEIIDVCARLLSQI</sequence>
<accession>A0ABU3NRS1</accession>
<proteinExistence type="predicted"/>
<organism evidence="2 3">
    <name type="scientific">Thermanaerothrix solaris</name>
    <dbReference type="NCBI Taxonomy" id="3058434"/>
    <lineage>
        <taxon>Bacteria</taxon>
        <taxon>Bacillati</taxon>
        <taxon>Chloroflexota</taxon>
        <taxon>Anaerolineae</taxon>
        <taxon>Anaerolineales</taxon>
        <taxon>Anaerolineaceae</taxon>
        <taxon>Thermanaerothrix</taxon>
    </lineage>
</organism>
<feature type="domain" description="HEPN" evidence="1">
    <location>
        <begin position="9"/>
        <end position="120"/>
    </location>
</feature>
<dbReference type="Gene3D" id="1.20.120.330">
    <property type="entry name" value="Nucleotidyltransferases domain 2"/>
    <property type="match status" value="1"/>
</dbReference>
<dbReference type="SUPFAM" id="SSF81593">
    <property type="entry name" value="Nucleotidyltransferase substrate binding subunit/domain"/>
    <property type="match status" value="1"/>
</dbReference>
<keyword evidence="2" id="KW-0614">Plasmid</keyword>
<evidence type="ECO:0000313" key="3">
    <source>
        <dbReference type="Proteomes" id="UP001254165"/>
    </source>
</evidence>
<dbReference type="PROSITE" id="PS50910">
    <property type="entry name" value="HEPN"/>
    <property type="match status" value="1"/>
</dbReference>
<evidence type="ECO:0000313" key="2">
    <source>
        <dbReference type="EMBL" id="MDT8899521.1"/>
    </source>
</evidence>
<dbReference type="RefSeq" id="WP_315626305.1">
    <property type="nucleotide sequence ID" value="NZ_JAUHMF010000010.1"/>
</dbReference>
<dbReference type="InterPro" id="IPR007842">
    <property type="entry name" value="HEPN_dom"/>
</dbReference>
<evidence type="ECO:0000259" key="1">
    <source>
        <dbReference type="PROSITE" id="PS50910"/>
    </source>
</evidence>
<comment type="caution">
    <text evidence="2">The sequence shown here is derived from an EMBL/GenBank/DDBJ whole genome shotgun (WGS) entry which is preliminary data.</text>
</comment>
<protein>
    <submittedName>
        <fullName evidence="2">HEPN domain-containing protein</fullName>
    </submittedName>
</protein>
<reference evidence="2 3" key="1">
    <citation type="submission" date="2023-07" db="EMBL/GenBank/DDBJ databases">
        <title>Novel species of Thermanaerothrix with wide hydrolytic capabilities.</title>
        <authorList>
            <person name="Zayulina K.S."/>
            <person name="Podosokorskaya O.A."/>
            <person name="Elcheninov A.G."/>
        </authorList>
    </citation>
    <scope>NUCLEOTIDE SEQUENCE [LARGE SCALE GENOMIC DNA]</scope>
    <source>
        <strain evidence="2 3">4228-RoL</strain>
        <plasmid evidence="2">p4228-RoL</plasmid>
    </source>
</reference>